<dbReference type="AlphaFoldDB" id="A0A2S9JNZ1"/>
<accession>A0A2S9JNZ1</accession>
<dbReference type="EMBL" id="PVBT01000002">
    <property type="protein sequence ID" value="PRD54958.1"/>
    <property type="molecule type" value="Genomic_DNA"/>
</dbReference>
<protein>
    <submittedName>
        <fullName evidence="1">Uncharacterized protein</fullName>
    </submittedName>
</protein>
<organism evidence="1 2">
    <name type="scientific">Phyllobacterium myrsinacearum</name>
    <dbReference type="NCBI Taxonomy" id="28101"/>
    <lineage>
        <taxon>Bacteria</taxon>
        <taxon>Pseudomonadati</taxon>
        <taxon>Pseudomonadota</taxon>
        <taxon>Alphaproteobacteria</taxon>
        <taxon>Hyphomicrobiales</taxon>
        <taxon>Phyllobacteriaceae</taxon>
        <taxon>Phyllobacterium</taxon>
    </lineage>
</organism>
<keyword evidence="2" id="KW-1185">Reference proteome</keyword>
<evidence type="ECO:0000313" key="1">
    <source>
        <dbReference type="EMBL" id="PRD54958.1"/>
    </source>
</evidence>
<gene>
    <name evidence="1" type="ORF">C5750_07080</name>
</gene>
<reference evidence="1 2" key="1">
    <citation type="submission" date="2018-02" db="EMBL/GenBank/DDBJ databases">
        <title>The draft genome of Phyllobacterium myrsinacearum DSM5892.</title>
        <authorList>
            <person name="Li L."/>
            <person name="Liu L."/>
            <person name="Zhang X."/>
            <person name="Wang T."/>
        </authorList>
    </citation>
    <scope>NUCLEOTIDE SEQUENCE [LARGE SCALE GENOMIC DNA]</scope>
    <source>
        <strain evidence="1 2">DSM 5892</strain>
    </source>
</reference>
<proteinExistence type="predicted"/>
<evidence type="ECO:0000313" key="2">
    <source>
        <dbReference type="Proteomes" id="UP000238563"/>
    </source>
</evidence>
<comment type="caution">
    <text evidence="1">The sequence shown here is derived from an EMBL/GenBank/DDBJ whole genome shotgun (WGS) entry which is preliminary data.</text>
</comment>
<sequence length="60" mass="6635">MMRCAKLQGNDLLLGFPFVEECRPRKIILPAITTIERLCANALVEAERLYATTIAADKAA</sequence>
<dbReference type="Proteomes" id="UP000238563">
    <property type="component" value="Unassembled WGS sequence"/>
</dbReference>
<name>A0A2S9JNZ1_9HYPH</name>